<dbReference type="Proteomes" id="UP000552045">
    <property type="component" value="Unassembled WGS sequence"/>
</dbReference>
<comment type="caution">
    <text evidence="2">The sequence shown here is derived from an EMBL/GenBank/DDBJ whole genome shotgun (WGS) entry which is preliminary data.</text>
</comment>
<dbReference type="RefSeq" id="WP_179433944.1">
    <property type="nucleotide sequence ID" value="NZ_BAABLC010000002.1"/>
</dbReference>
<feature type="transmembrane region" description="Helical" evidence="1">
    <location>
        <begin position="33"/>
        <end position="57"/>
    </location>
</feature>
<name>A0A7Y9JMR3_9MICO</name>
<feature type="transmembrane region" description="Helical" evidence="1">
    <location>
        <begin position="69"/>
        <end position="89"/>
    </location>
</feature>
<dbReference type="EMBL" id="JACCBH010000001">
    <property type="protein sequence ID" value="NYD55102.1"/>
    <property type="molecule type" value="Genomic_DNA"/>
</dbReference>
<keyword evidence="1" id="KW-0812">Transmembrane</keyword>
<feature type="transmembrane region" description="Helical" evidence="1">
    <location>
        <begin position="6"/>
        <end position="26"/>
    </location>
</feature>
<reference evidence="2 3" key="1">
    <citation type="submission" date="2020-07" db="EMBL/GenBank/DDBJ databases">
        <title>Sequencing the genomes of 1000 actinobacteria strains.</title>
        <authorList>
            <person name="Klenk H.-P."/>
        </authorList>
    </citation>
    <scope>NUCLEOTIDE SEQUENCE [LARGE SCALE GENOMIC DNA]</scope>
    <source>
        <strain evidence="2 3">DSM 22185</strain>
    </source>
</reference>
<keyword evidence="1" id="KW-1133">Transmembrane helix</keyword>
<accession>A0A7Y9JMR3</accession>
<sequence>MIIGFTIVLLVVAVAAGLLCVVLGLAGRPPSDLSVGALALLEVLLIAQVVMAVIAPFAGNPPQGDPLEFWVYLVSAALLPLGGAVWALVDRTRWSTVILGVVGLSLAVMIWRMQVIWTTPIPA</sequence>
<evidence type="ECO:0000313" key="3">
    <source>
        <dbReference type="Proteomes" id="UP000552045"/>
    </source>
</evidence>
<proteinExistence type="predicted"/>
<evidence type="ECO:0000313" key="2">
    <source>
        <dbReference type="EMBL" id="NYD55102.1"/>
    </source>
</evidence>
<protein>
    <recommendedName>
        <fullName evidence="4">Integral membrane protein</fullName>
    </recommendedName>
</protein>
<feature type="transmembrane region" description="Helical" evidence="1">
    <location>
        <begin position="96"/>
        <end position="117"/>
    </location>
</feature>
<evidence type="ECO:0000256" key="1">
    <source>
        <dbReference type="SAM" id="Phobius"/>
    </source>
</evidence>
<keyword evidence="3" id="KW-1185">Reference proteome</keyword>
<evidence type="ECO:0008006" key="4">
    <source>
        <dbReference type="Google" id="ProtNLM"/>
    </source>
</evidence>
<organism evidence="2 3">
    <name type="scientific">Microbacterium pseudoresistens</name>
    <dbReference type="NCBI Taxonomy" id="640634"/>
    <lineage>
        <taxon>Bacteria</taxon>
        <taxon>Bacillati</taxon>
        <taxon>Actinomycetota</taxon>
        <taxon>Actinomycetes</taxon>
        <taxon>Micrococcales</taxon>
        <taxon>Microbacteriaceae</taxon>
        <taxon>Microbacterium</taxon>
    </lineage>
</organism>
<gene>
    <name evidence="2" type="ORF">BKA02_002157</name>
</gene>
<dbReference type="AlphaFoldDB" id="A0A7Y9JMR3"/>
<keyword evidence="1" id="KW-0472">Membrane</keyword>